<dbReference type="InterPro" id="IPR036271">
    <property type="entry name" value="Tet_transcr_reg_TetR-rel_C_sf"/>
</dbReference>
<organism evidence="6 7">
    <name type="scientific">Dyella tabacisoli</name>
    <dbReference type="NCBI Taxonomy" id="2282381"/>
    <lineage>
        <taxon>Bacteria</taxon>
        <taxon>Pseudomonadati</taxon>
        <taxon>Pseudomonadota</taxon>
        <taxon>Gammaproteobacteria</taxon>
        <taxon>Lysobacterales</taxon>
        <taxon>Rhodanobacteraceae</taxon>
        <taxon>Dyella</taxon>
    </lineage>
</organism>
<keyword evidence="1" id="KW-0805">Transcription regulation</keyword>
<dbReference type="SUPFAM" id="SSF46689">
    <property type="entry name" value="Homeodomain-like"/>
    <property type="match status" value="1"/>
</dbReference>
<comment type="caution">
    <text evidence="6">The sequence shown here is derived from an EMBL/GenBank/DDBJ whole genome shotgun (WGS) entry which is preliminary data.</text>
</comment>
<dbReference type="Proteomes" id="UP000253782">
    <property type="component" value="Unassembled WGS sequence"/>
</dbReference>
<dbReference type="Pfam" id="PF16925">
    <property type="entry name" value="TetR_C_13"/>
    <property type="match status" value="1"/>
</dbReference>
<keyword evidence="3" id="KW-0804">Transcription</keyword>
<keyword evidence="2 4" id="KW-0238">DNA-binding</keyword>
<dbReference type="EMBL" id="QQAH01000013">
    <property type="protein sequence ID" value="RDD80968.1"/>
    <property type="molecule type" value="Genomic_DNA"/>
</dbReference>
<evidence type="ECO:0000256" key="3">
    <source>
        <dbReference type="ARBA" id="ARBA00023163"/>
    </source>
</evidence>
<dbReference type="SUPFAM" id="SSF48498">
    <property type="entry name" value="Tetracyclin repressor-like, C-terminal domain"/>
    <property type="match status" value="1"/>
</dbReference>
<dbReference type="PANTHER" id="PTHR47506:SF1">
    <property type="entry name" value="HTH-TYPE TRANSCRIPTIONAL REGULATOR YJDC"/>
    <property type="match status" value="1"/>
</dbReference>
<accession>A0A369UMM5</accession>
<protein>
    <submittedName>
        <fullName evidence="6">TetR/AcrR family transcriptional regulator</fullName>
    </submittedName>
</protein>
<evidence type="ECO:0000256" key="4">
    <source>
        <dbReference type="PROSITE-ProRule" id="PRU00335"/>
    </source>
</evidence>
<evidence type="ECO:0000256" key="1">
    <source>
        <dbReference type="ARBA" id="ARBA00023015"/>
    </source>
</evidence>
<evidence type="ECO:0000259" key="5">
    <source>
        <dbReference type="PROSITE" id="PS50977"/>
    </source>
</evidence>
<dbReference type="InterPro" id="IPR001647">
    <property type="entry name" value="HTH_TetR"/>
</dbReference>
<dbReference type="PANTHER" id="PTHR47506">
    <property type="entry name" value="TRANSCRIPTIONAL REGULATORY PROTEIN"/>
    <property type="match status" value="1"/>
</dbReference>
<feature type="DNA-binding region" description="H-T-H motif" evidence="4">
    <location>
        <begin position="38"/>
        <end position="57"/>
    </location>
</feature>
<dbReference type="Gene3D" id="1.10.357.10">
    <property type="entry name" value="Tetracycline Repressor, domain 2"/>
    <property type="match status" value="1"/>
</dbReference>
<dbReference type="Pfam" id="PF00440">
    <property type="entry name" value="TetR_N"/>
    <property type="match status" value="1"/>
</dbReference>
<sequence length="222" mass="23860">MVQKETKKPRGRPRAYDPDQALTDAMGTFWRAGYAGTSLDDLSEATGMNRPSLYSAFGDKHGLYLQTLDRYIAESIEAIDGALADDVSLPKALMRLYDRALSLYLPADADARGCFLIGTAATEAVVNAEVRTKLGEALRAFDYAIEVRLRLARTRGELAADADPVVLAKIASAVLHTLALRSRTGDTRKSLRATAIAGVQLICGTAADTSKRAAKPRAASSR</sequence>
<dbReference type="OrthoDB" id="270177at2"/>
<feature type="domain" description="HTH tetR-type" evidence="5">
    <location>
        <begin position="15"/>
        <end position="75"/>
    </location>
</feature>
<name>A0A369UMM5_9GAMM</name>
<evidence type="ECO:0000256" key="2">
    <source>
        <dbReference type="ARBA" id="ARBA00023125"/>
    </source>
</evidence>
<dbReference type="PROSITE" id="PS50977">
    <property type="entry name" value="HTH_TETR_2"/>
    <property type="match status" value="1"/>
</dbReference>
<proteinExistence type="predicted"/>
<dbReference type="InterPro" id="IPR009057">
    <property type="entry name" value="Homeodomain-like_sf"/>
</dbReference>
<evidence type="ECO:0000313" key="6">
    <source>
        <dbReference type="EMBL" id="RDD80968.1"/>
    </source>
</evidence>
<evidence type="ECO:0000313" key="7">
    <source>
        <dbReference type="Proteomes" id="UP000253782"/>
    </source>
</evidence>
<gene>
    <name evidence="6" type="ORF">DVJ77_14805</name>
</gene>
<keyword evidence="7" id="KW-1185">Reference proteome</keyword>
<reference evidence="6 7" key="1">
    <citation type="submission" date="2018-07" db="EMBL/GenBank/DDBJ databases">
        <title>Dyella tabacisoli L4-6T, whole genome shotgun sequence.</title>
        <authorList>
            <person name="Zhou X.-K."/>
            <person name="Li W.-J."/>
            <person name="Duan Y.-Q."/>
        </authorList>
    </citation>
    <scope>NUCLEOTIDE SEQUENCE [LARGE SCALE GENOMIC DNA]</scope>
    <source>
        <strain evidence="6 7">L4-6</strain>
    </source>
</reference>
<dbReference type="RefSeq" id="WP_114846272.1">
    <property type="nucleotide sequence ID" value="NZ_KZ857178.1"/>
</dbReference>
<dbReference type="Gene3D" id="1.10.10.60">
    <property type="entry name" value="Homeodomain-like"/>
    <property type="match status" value="1"/>
</dbReference>
<dbReference type="AlphaFoldDB" id="A0A369UMM5"/>
<dbReference type="InterPro" id="IPR011075">
    <property type="entry name" value="TetR_C"/>
</dbReference>
<dbReference type="GO" id="GO:0003677">
    <property type="term" value="F:DNA binding"/>
    <property type="evidence" value="ECO:0007669"/>
    <property type="project" value="UniProtKB-UniRule"/>
</dbReference>